<dbReference type="CDD" id="cd02933">
    <property type="entry name" value="OYE_like_FMN"/>
    <property type="match status" value="1"/>
</dbReference>
<dbReference type="Proteomes" id="UP000516428">
    <property type="component" value="Chromosome"/>
</dbReference>
<dbReference type="AlphaFoldDB" id="A0A7H1BBF4"/>
<dbReference type="Gene3D" id="3.20.20.70">
    <property type="entry name" value="Aldolase class I"/>
    <property type="match status" value="1"/>
</dbReference>
<dbReference type="RefSeq" id="WP_188338743.1">
    <property type="nucleotide sequence ID" value="NZ_CP061281.1"/>
</dbReference>
<dbReference type="KEGG" id="sxn:IAG42_22395"/>
<feature type="domain" description="NADH:flavin oxidoreductase/NADH oxidase N-terminal" evidence="1">
    <location>
        <begin position="4"/>
        <end position="341"/>
    </location>
</feature>
<dbReference type="EMBL" id="CP061281">
    <property type="protein sequence ID" value="QNS06059.1"/>
    <property type="molecule type" value="Genomic_DNA"/>
</dbReference>
<keyword evidence="3" id="KW-1185">Reference proteome</keyword>
<dbReference type="GO" id="GO:0010181">
    <property type="term" value="F:FMN binding"/>
    <property type="evidence" value="ECO:0007669"/>
    <property type="project" value="InterPro"/>
</dbReference>
<dbReference type="InterPro" id="IPR013785">
    <property type="entry name" value="Aldolase_TIM"/>
</dbReference>
<proteinExistence type="predicted"/>
<sequence>MTSLFDSTTMAGLSLPNRLAMAPMNRGRVDDEGVPSPLMATYYAQRASAGLLISDSSYPAPLGRGYRMPGMCTPDHVEGWRRVTRAVHLGGGRIFVQLQHAGRISHPDLLDGELPIAPSAVRPPDAVLEYEGRKPFEVPRALTTAGVEEVVREFAEAARRAVLAGADGVELQGANGYLLHQFMGVNTNLRTDRYGGSPAARARMAIETATACAQAVGAHRVGIRLSPGNIFNDMDEGDTPALYEALLPALARLGLAYVHVVENGDREYTRLLRKLWPYTMIVSPRHGPMVHPTTGRFAEPVGLAAAREVLDEQLADLVSFGRHFIANPDLPRRLAEGAPLNEVDPATLYPGHAAGYTDYPALP</sequence>
<evidence type="ECO:0000313" key="3">
    <source>
        <dbReference type="Proteomes" id="UP000516428"/>
    </source>
</evidence>
<reference evidence="2 3" key="1">
    <citation type="submission" date="2020-09" db="EMBL/GenBank/DDBJ databases">
        <title>A novel species.</title>
        <authorList>
            <person name="Gao J."/>
        </authorList>
    </citation>
    <scope>NUCLEOTIDE SEQUENCE [LARGE SCALE GENOMIC DNA]</scope>
    <source>
        <strain evidence="2 3">CRXT-Y-14</strain>
    </source>
</reference>
<dbReference type="PANTHER" id="PTHR22893">
    <property type="entry name" value="NADH OXIDOREDUCTASE-RELATED"/>
    <property type="match status" value="1"/>
</dbReference>
<name>A0A7H1BBF4_9ACTN</name>
<dbReference type="PANTHER" id="PTHR22893:SF91">
    <property type="entry name" value="NADPH DEHYDROGENASE 2-RELATED"/>
    <property type="match status" value="1"/>
</dbReference>
<gene>
    <name evidence="2" type="ORF">IAG42_22395</name>
</gene>
<dbReference type="SUPFAM" id="SSF51395">
    <property type="entry name" value="FMN-linked oxidoreductases"/>
    <property type="match status" value="1"/>
</dbReference>
<organism evidence="2 3">
    <name type="scientific">Streptomyces xanthii</name>
    <dbReference type="NCBI Taxonomy" id="2768069"/>
    <lineage>
        <taxon>Bacteria</taxon>
        <taxon>Bacillati</taxon>
        <taxon>Actinomycetota</taxon>
        <taxon>Actinomycetes</taxon>
        <taxon>Kitasatosporales</taxon>
        <taxon>Streptomycetaceae</taxon>
        <taxon>Streptomyces</taxon>
    </lineage>
</organism>
<dbReference type="InterPro" id="IPR045247">
    <property type="entry name" value="Oye-like"/>
</dbReference>
<accession>A0A7H1BBF4</accession>
<dbReference type="GO" id="GO:0016491">
    <property type="term" value="F:oxidoreductase activity"/>
    <property type="evidence" value="ECO:0007669"/>
    <property type="project" value="InterPro"/>
</dbReference>
<dbReference type="InterPro" id="IPR001155">
    <property type="entry name" value="OxRdtase_FMN_N"/>
</dbReference>
<dbReference type="Pfam" id="PF00724">
    <property type="entry name" value="Oxidored_FMN"/>
    <property type="match status" value="1"/>
</dbReference>
<evidence type="ECO:0000313" key="2">
    <source>
        <dbReference type="EMBL" id="QNS06059.1"/>
    </source>
</evidence>
<protein>
    <submittedName>
        <fullName evidence="2">Alkene reductase</fullName>
    </submittedName>
</protein>
<evidence type="ECO:0000259" key="1">
    <source>
        <dbReference type="Pfam" id="PF00724"/>
    </source>
</evidence>